<keyword evidence="4" id="KW-0349">Heme</keyword>
<evidence type="ECO:0000313" key="12">
    <source>
        <dbReference type="EMBL" id="KAF6225676.1"/>
    </source>
</evidence>
<dbReference type="SUPFAM" id="SSF56512">
    <property type="entry name" value="Nitric oxide (NO) synthase oxygenase domain"/>
    <property type="match status" value="1"/>
</dbReference>
<feature type="region of interest" description="Disordered" evidence="10">
    <location>
        <begin position="511"/>
        <end position="530"/>
    </location>
</feature>
<evidence type="ECO:0000256" key="4">
    <source>
        <dbReference type="ARBA" id="ARBA00022617"/>
    </source>
</evidence>
<dbReference type="GO" id="GO:0005516">
    <property type="term" value="F:calmodulin binding"/>
    <property type="evidence" value="ECO:0007669"/>
    <property type="project" value="UniProtKB-KW"/>
</dbReference>
<dbReference type="Gene3D" id="3.90.1230.10">
    <property type="entry name" value="Nitric Oxide Synthase, Chain A, domain 3"/>
    <property type="match status" value="1"/>
</dbReference>
<dbReference type="EC" id="1.14.13.39" evidence="3"/>
<dbReference type="Gene3D" id="3.90.340.10">
    <property type="entry name" value="Nitric Oxide Synthase, Chain A, domain 1"/>
    <property type="match status" value="1"/>
</dbReference>
<evidence type="ECO:0000256" key="10">
    <source>
        <dbReference type="SAM" id="MobiDB-lite"/>
    </source>
</evidence>
<dbReference type="GeneID" id="59338071"/>
<dbReference type="InterPro" id="IPR008254">
    <property type="entry name" value="Flavodoxin/NO_synth"/>
</dbReference>
<evidence type="ECO:0000259" key="11">
    <source>
        <dbReference type="PROSITE" id="PS50902"/>
    </source>
</evidence>
<dbReference type="EMBL" id="JACCJB010000007">
    <property type="protein sequence ID" value="KAF6225676.1"/>
    <property type="molecule type" value="Genomic_DNA"/>
</dbReference>
<comment type="similarity">
    <text evidence="2">Belongs to the NOS family.</text>
</comment>
<comment type="cofactor">
    <cofactor evidence="1">
        <name>FMN</name>
        <dbReference type="ChEBI" id="CHEBI:58210"/>
    </cofactor>
</comment>
<evidence type="ECO:0000256" key="1">
    <source>
        <dbReference type="ARBA" id="ARBA00001917"/>
    </source>
</evidence>
<name>A0A8H6CM64_9LECA</name>
<dbReference type="PANTHER" id="PTHR43410">
    <property type="entry name" value="NITRIC OXIDE SYNTHASE OXYGENASE"/>
    <property type="match status" value="1"/>
</dbReference>
<dbReference type="PANTHER" id="PTHR43410:SF1">
    <property type="entry name" value="NITRIC OXIDE SYNTHASE"/>
    <property type="match status" value="1"/>
</dbReference>
<reference evidence="12 13" key="1">
    <citation type="journal article" date="2020" name="Genomics">
        <title>Complete, high-quality genomes from long-read metagenomic sequencing of two wolf lichen thalli reveals enigmatic genome architecture.</title>
        <authorList>
            <person name="McKenzie S.K."/>
            <person name="Walston R.F."/>
            <person name="Allen J.L."/>
        </authorList>
    </citation>
    <scope>NUCLEOTIDE SEQUENCE [LARGE SCALE GENOMIC DNA]</scope>
    <source>
        <strain evidence="12">WasteWater1</strain>
    </source>
</reference>
<evidence type="ECO:0000256" key="8">
    <source>
        <dbReference type="ARBA" id="ARBA00023002"/>
    </source>
</evidence>
<dbReference type="SUPFAM" id="SSF63380">
    <property type="entry name" value="Riboflavin synthase domain-like"/>
    <property type="match status" value="1"/>
</dbReference>
<dbReference type="SUPFAM" id="SSF52343">
    <property type="entry name" value="Ferredoxin reductase-like, C-terminal NADP-linked domain"/>
    <property type="match status" value="1"/>
</dbReference>
<dbReference type="Gene3D" id="3.90.440.10">
    <property type="entry name" value="Nitric Oxide Synthase,Heme Domain,Chain A domain 2"/>
    <property type="match status" value="1"/>
</dbReference>
<dbReference type="SUPFAM" id="SSF52218">
    <property type="entry name" value="Flavoproteins"/>
    <property type="match status" value="1"/>
</dbReference>
<evidence type="ECO:0000256" key="3">
    <source>
        <dbReference type="ARBA" id="ARBA00012989"/>
    </source>
</evidence>
<dbReference type="GO" id="GO:0006809">
    <property type="term" value="P:nitric oxide biosynthetic process"/>
    <property type="evidence" value="ECO:0007669"/>
    <property type="project" value="InterPro"/>
</dbReference>
<dbReference type="InterPro" id="IPR004030">
    <property type="entry name" value="NOS_N"/>
</dbReference>
<keyword evidence="9" id="KW-0408">Iron</keyword>
<dbReference type="Proteomes" id="UP000593566">
    <property type="component" value="Unassembled WGS sequence"/>
</dbReference>
<gene>
    <name evidence="12" type="ORF">HO133_009676</name>
</gene>
<feature type="domain" description="Flavodoxin-like" evidence="11">
    <location>
        <begin position="557"/>
        <end position="712"/>
    </location>
</feature>
<dbReference type="InterPro" id="IPR044943">
    <property type="entry name" value="NOS_dom_1"/>
</dbReference>
<evidence type="ECO:0000256" key="5">
    <source>
        <dbReference type="ARBA" id="ARBA00022643"/>
    </source>
</evidence>
<dbReference type="Pfam" id="PF00258">
    <property type="entry name" value="Flavodoxin_1"/>
    <property type="match status" value="1"/>
</dbReference>
<dbReference type="InterPro" id="IPR044940">
    <property type="entry name" value="NOS_dom_2"/>
</dbReference>
<dbReference type="GO" id="GO:0004517">
    <property type="term" value="F:nitric-oxide synthase activity"/>
    <property type="evidence" value="ECO:0007669"/>
    <property type="project" value="UniProtKB-EC"/>
</dbReference>
<dbReference type="Pfam" id="PF02898">
    <property type="entry name" value="NO_synthase"/>
    <property type="match status" value="1"/>
</dbReference>
<organism evidence="12 13">
    <name type="scientific">Letharia lupina</name>
    <dbReference type="NCBI Taxonomy" id="560253"/>
    <lineage>
        <taxon>Eukaryota</taxon>
        <taxon>Fungi</taxon>
        <taxon>Dikarya</taxon>
        <taxon>Ascomycota</taxon>
        <taxon>Pezizomycotina</taxon>
        <taxon>Lecanoromycetes</taxon>
        <taxon>OSLEUM clade</taxon>
        <taxon>Lecanoromycetidae</taxon>
        <taxon>Lecanorales</taxon>
        <taxon>Lecanorineae</taxon>
        <taxon>Parmeliaceae</taxon>
        <taxon>Letharia</taxon>
    </lineage>
</organism>
<evidence type="ECO:0000313" key="13">
    <source>
        <dbReference type="Proteomes" id="UP000593566"/>
    </source>
</evidence>
<dbReference type="AlphaFoldDB" id="A0A8H6CM64"/>
<evidence type="ECO:0000256" key="9">
    <source>
        <dbReference type="ARBA" id="ARBA00023004"/>
    </source>
</evidence>
<dbReference type="Gene3D" id="3.40.50.360">
    <property type="match status" value="1"/>
</dbReference>
<keyword evidence="13" id="KW-1185">Reference proteome</keyword>
<proteinExistence type="inferred from homology"/>
<evidence type="ECO:0000256" key="6">
    <source>
        <dbReference type="ARBA" id="ARBA00022723"/>
    </source>
</evidence>
<keyword evidence="5" id="KW-0285">Flavoprotein</keyword>
<sequence length="1121" mass="125667">MSPPQYPSCPVLNPELQRIRNKHTILASTGCTRDFCQSGRMTHTDEPRVGENRSLQVVEQEAVDFLRVLRGEGFYDSEDAFQSRWDQVQGEIKAGSVKGVVQENHSCANLGGTWTQTHQELEFGIRRAWRNARKCIMRSHCEELKLCDLRRVTSSAEMVTELVKGVSDAFNGGNVQPTVFVFPPRNVNARGPMIWNHQVLQFAGYDPKDGTVLGDPASVEITNAMIDLGWQPPEPRGRWDLLPLVAMAEGDSPAMIELPTYLRKLVSIRHPKYTTEFERLDLKWVAFPALTRLGFDIGGVQYTAAPFIGWFMDAEIGVRDLADSFRYNVLPDIIDALGLTRDKLHGDVEVFEDLPEYEKLSMLSRAQAELNYAVHWSFVQAKVNITDTLTASMKWCRYDDDFRERNGYRLPADPYWLAPPQGSIIPLWHRGGAPNYQPKPMICKHGQDPIKVWRREKQKGPAGAQILKPMAVVKEPTAVAAEKRTDTGTMNQQTESFLRQNRLQLCHRTQKEVNESENEIETGPTTEHSESLLLRNDLQLLRRTHEVQSPTNSNRFISVFFCSAGIIAERLANKLHQWLNILIKDSSGLHLCSRSEPLNSLQASDLTAGNILLLVVSSSGQGEIPSNGLSLSKLCENMLSWRLMDRVQGFKFAVFGNGDSRYSTTYNGAAIKVNDHLMQVGGYPLAAGVFQADMAVDPLPFSALKFWLNKLQPSIVDQSIESLSTTVIRSPTDYKQAAVFVRVTPMVELGRKYEDYQDRLLSTLGSLSLVGARPGTHEASMLVTFNFDNHHFEEMSCIQILPSNTPSKVNQALRSLCVKSSDHVDLGLDWKNPTYLSFLTDYVDLELPFSDVECLEGVELASQRGLPRALLSRLSVHQVLERLQSSIVHMSDGQKCELCQNMPLLHTRTYSIASSRHYSSSCNRVSISTGRGVDIMVKVLSGGRFSDTFMKDSAIPASLRYRIVDSPSGSILRKNHLRPFIVVATGAGFGPVRCLLQWRMGIIRNALATGRPLPSQGSGISLFLGFKQSDLKLMVDVLNEAMSLNLIDMLDIVLSNPMKLRVYDVLRRSPQYLRNKLLKQEGMAFVCTNKIAAEEVKSTFEKILGGRVGEMLGERYVEEAF</sequence>
<protein>
    <recommendedName>
        <fullName evidence="3">nitric-oxide synthase (NADPH)</fullName>
        <ecNumber evidence="3">1.14.13.39</ecNumber>
    </recommendedName>
</protein>
<accession>A0A8H6CM64</accession>
<keyword evidence="6" id="KW-0479">Metal-binding</keyword>
<evidence type="ECO:0000256" key="2">
    <source>
        <dbReference type="ARBA" id="ARBA00006267"/>
    </source>
</evidence>
<dbReference type="InterPro" id="IPR050607">
    <property type="entry name" value="NOS"/>
</dbReference>
<dbReference type="InterPro" id="IPR017938">
    <property type="entry name" value="Riboflavin_synthase-like_b-brl"/>
</dbReference>
<dbReference type="Gene3D" id="3.40.50.80">
    <property type="entry name" value="Nucleotide-binding domain of ferredoxin-NADP reductase (FNR) module"/>
    <property type="match status" value="1"/>
</dbReference>
<dbReference type="InterPro" id="IPR044944">
    <property type="entry name" value="NOS_dom_3"/>
</dbReference>
<dbReference type="GO" id="GO:0046872">
    <property type="term" value="F:metal ion binding"/>
    <property type="evidence" value="ECO:0007669"/>
    <property type="project" value="UniProtKB-KW"/>
</dbReference>
<dbReference type="GO" id="GO:0010181">
    <property type="term" value="F:FMN binding"/>
    <property type="evidence" value="ECO:0007669"/>
    <property type="project" value="InterPro"/>
</dbReference>
<dbReference type="InterPro" id="IPR036119">
    <property type="entry name" value="NOS_N_sf"/>
</dbReference>
<evidence type="ECO:0000256" key="7">
    <source>
        <dbReference type="ARBA" id="ARBA00022860"/>
    </source>
</evidence>
<dbReference type="RefSeq" id="XP_037154385.1">
    <property type="nucleotide sequence ID" value="XM_037300537.1"/>
</dbReference>
<keyword evidence="8" id="KW-0560">Oxidoreductase</keyword>
<dbReference type="InterPro" id="IPR029039">
    <property type="entry name" value="Flavoprotein-like_sf"/>
</dbReference>
<comment type="caution">
    <text evidence="12">The sequence shown here is derived from an EMBL/GenBank/DDBJ whole genome shotgun (WGS) entry which is preliminary data.</text>
</comment>
<keyword evidence="7" id="KW-0112">Calmodulin-binding</keyword>
<dbReference type="PROSITE" id="PS50902">
    <property type="entry name" value="FLAVODOXIN_LIKE"/>
    <property type="match status" value="1"/>
</dbReference>
<keyword evidence="5" id="KW-0288">FMN</keyword>
<dbReference type="InterPro" id="IPR039261">
    <property type="entry name" value="FNR_nucleotide-bd"/>
</dbReference>